<dbReference type="Proteomes" id="UP000659904">
    <property type="component" value="Unassembled WGS sequence"/>
</dbReference>
<dbReference type="EMBL" id="BONH01000047">
    <property type="protein sequence ID" value="GIG02074.1"/>
    <property type="molecule type" value="Genomic_DNA"/>
</dbReference>
<evidence type="ECO:0000313" key="1">
    <source>
        <dbReference type="EMBL" id="GIG02074.1"/>
    </source>
</evidence>
<protein>
    <submittedName>
        <fullName evidence="1">Uncharacterized protein</fullName>
    </submittedName>
</protein>
<sequence length="139" mass="15875">MNLHVIAMYHNAESRFFPYEDGHRLRQVISHWRHWPTGTDPYEIADWAWHVFNADLDMLESGRGTRQGEADFLIASVYRLMRHRSLSTGDVLAITTDGITTWLACESIGWRQITTPANPTGTPLTAEAVYRRTRGSGDE</sequence>
<gene>
    <name evidence="1" type="ORF">Cci01nite_71670</name>
</gene>
<dbReference type="RefSeq" id="WP_147432807.1">
    <property type="nucleotide sequence ID" value="NZ_BONH01000047.1"/>
</dbReference>
<name>A0A8J3P367_9ACTN</name>
<reference evidence="1 2" key="1">
    <citation type="submission" date="2021-01" db="EMBL/GenBank/DDBJ databases">
        <title>Whole genome shotgun sequence of Catellatospora citrea NBRC 14495.</title>
        <authorList>
            <person name="Komaki H."/>
            <person name="Tamura T."/>
        </authorList>
    </citation>
    <scope>NUCLEOTIDE SEQUENCE [LARGE SCALE GENOMIC DNA]</scope>
    <source>
        <strain evidence="1 2">NBRC 14495</strain>
    </source>
</reference>
<comment type="caution">
    <text evidence="1">The sequence shown here is derived from an EMBL/GenBank/DDBJ whole genome shotgun (WGS) entry which is preliminary data.</text>
</comment>
<dbReference type="AlphaFoldDB" id="A0A8J3P367"/>
<evidence type="ECO:0000313" key="2">
    <source>
        <dbReference type="Proteomes" id="UP000659904"/>
    </source>
</evidence>
<accession>A0A8J3P367</accession>
<organism evidence="1 2">
    <name type="scientific">Catellatospora citrea</name>
    <dbReference type="NCBI Taxonomy" id="53366"/>
    <lineage>
        <taxon>Bacteria</taxon>
        <taxon>Bacillati</taxon>
        <taxon>Actinomycetota</taxon>
        <taxon>Actinomycetes</taxon>
        <taxon>Micromonosporales</taxon>
        <taxon>Micromonosporaceae</taxon>
        <taxon>Catellatospora</taxon>
    </lineage>
</organism>
<proteinExistence type="predicted"/>
<keyword evidence="2" id="KW-1185">Reference proteome</keyword>